<dbReference type="Proteomes" id="UP000564964">
    <property type="component" value="Unassembled WGS sequence"/>
</dbReference>
<evidence type="ECO:0008006" key="3">
    <source>
        <dbReference type="Google" id="ProtNLM"/>
    </source>
</evidence>
<comment type="caution">
    <text evidence="1">The sequence shown here is derived from an EMBL/GenBank/DDBJ whole genome shotgun (WGS) entry which is preliminary data.</text>
</comment>
<accession>A0A7J4JJI7</accession>
<gene>
    <name evidence="1" type="ORF">HA252_01745</name>
</gene>
<evidence type="ECO:0000313" key="1">
    <source>
        <dbReference type="EMBL" id="HIH16107.1"/>
    </source>
</evidence>
<sequence>MSVPSRLNRVGRLEVDRRGRVRTVSSFVRTKEGRVKNRWRAPSQEELEAALERFTRLALNGNTRASMAAVNQINRVLYSKESHGIQAHALLKLGLLASHGNRFAIRAVANALLHENFSIRAYAQSYLSDTVSPQNRKLVLDAVEQAKNRLKKGSTEREALLVFHRALEIRQEPTGRARQLPLFEQ</sequence>
<evidence type="ECO:0000313" key="2">
    <source>
        <dbReference type="Proteomes" id="UP000564964"/>
    </source>
</evidence>
<protein>
    <recommendedName>
        <fullName evidence="3">HEAT repeat domain-containing protein</fullName>
    </recommendedName>
</protein>
<name>A0A7J4JJI7_9ARCH</name>
<reference evidence="2" key="1">
    <citation type="journal article" date="2020" name="bioRxiv">
        <title>A rank-normalized archaeal taxonomy based on genome phylogeny resolves widespread incomplete and uneven classifications.</title>
        <authorList>
            <person name="Rinke C."/>
            <person name="Chuvochina M."/>
            <person name="Mussig A.J."/>
            <person name="Chaumeil P.-A."/>
            <person name="Waite D.W."/>
            <person name="Whitman W.B."/>
            <person name="Parks D.H."/>
            <person name="Hugenholtz P."/>
        </authorList>
    </citation>
    <scope>NUCLEOTIDE SEQUENCE [LARGE SCALE GENOMIC DNA]</scope>
</reference>
<dbReference type="AlphaFoldDB" id="A0A7J4JJI7"/>
<organism evidence="1 2">
    <name type="scientific">Candidatus Iainarchaeum sp</name>
    <dbReference type="NCBI Taxonomy" id="3101447"/>
    <lineage>
        <taxon>Archaea</taxon>
        <taxon>Candidatus Iainarchaeota</taxon>
        <taxon>Candidatus Iainarchaeia</taxon>
        <taxon>Candidatus Iainarchaeales</taxon>
        <taxon>Candidatus Iainarchaeaceae</taxon>
        <taxon>Candidatus Iainarchaeum</taxon>
    </lineage>
</organism>
<proteinExistence type="predicted"/>
<dbReference type="EMBL" id="DUGH01000039">
    <property type="protein sequence ID" value="HIH16107.1"/>
    <property type="molecule type" value="Genomic_DNA"/>
</dbReference>